<name>A0A367PP80_CUPNE</name>
<evidence type="ECO:0000313" key="2">
    <source>
        <dbReference type="EMBL" id="RCJ09393.1"/>
    </source>
</evidence>
<dbReference type="PANTHER" id="PTHR43130">
    <property type="entry name" value="ARAC-FAMILY TRANSCRIPTIONAL REGULATOR"/>
    <property type="match status" value="1"/>
</dbReference>
<dbReference type="Pfam" id="PF01965">
    <property type="entry name" value="DJ-1_PfpI"/>
    <property type="match status" value="1"/>
</dbReference>
<dbReference type="SUPFAM" id="SSF52317">
    <property type="entry name" value="Class I glutamine amidotransferase-like"/>
    <property type="match status" value="1"/>
</dbReference>
<gene>
    <name evidence="2" type="ORF">DDK22_05985</name>
</gene>
<dbReference type="AlphaFoldDB" id="A0A367PP80"/>
<reference evidence="2 3" key="1">
    <citation type="submission" date="2018-04" db="EMBL/GenBank/DDBJ databases">
        <title>Cupriavidus necator CR12 genome sequencing and assembly.</title>
        <authorList>
            <person name="Ben Fekih I."/>
            <person name="Mazhar H.S."/>
            <person name="Bello S.K."/>
            <person name="Rensing C."/>
        </authorList>
    </citation>
    <scope>NUCLEOTIDE SEQUENCE [LARGE SCALE GENOMIC DNA]</scope>
    <source>
        <strain evidence="2 3">CR12</strain>
    </source>
</reference>
<dbReference type="InterPro" id="IPR029062">
    <property type="entry name" value="Class_I_gatase-like"/>
</dbReference>
<organism evidence="2 3">
    <name type="scientific">Cupriavidus necator</name>
    <name type="common">Alcaligenes eutrophus</name>
    <name type="synonym">Ralstonia eutropha</name>
    <dbReference type="NCBI Taxonomy" id="106590"/>
    <lineage>
        <taxon>Bacteria</taxon>
        <taxon>Pseudomonadati</taxon>
        <taxon>Pseudomonadota</taxon>
        <taxon>Betaproteobacteria</taxon>
        <taxon>Burkholderiales</taxon>
        <taxon>Burkholderiaceae</taxon>
        <taxon>Cupriavidus</taxon>
    </lineage>
</organism>
<dbReference type="PANTHER" id="PTHR43130:SF2">
    <property type="entry name" value="DJ-1_PFPI DOMAIN-CONTAINING PROTEIN"/>
    <property type="match status" value="1"/>
</dbReference>
<dbReference type="InterPro" id="IPR002818">
    <property type="entry name" value="DJ-1/PfpI"/>
</dbReference>
<comment type="caution">
    <text evidence="2">The sequence shown here is derived from an EMBL/GenBank/DDBJ whole genome shotgun (WGS) entry which is preliminary data.</text>
</comment>
<dbReference type="Gene3D" id="3.40.50.880">
    <property type="match status" value="1"/>
</dbReference>
<evidence type="ECO:0000259" key="1">
    <source>
        <dbReference type="Pfam" id="PF01965"/>
    </source>
</evidence>
<dbReference type="GO" id="GO:0006355">
    <property type="term" value="P:regulation of DNA-templated transcription"/>
    <property type="evidence" value="ECO:0007669"/>
    <property type="project" value="TreeGrafter"/>
</dbReference>
<evidence type="ECO:0000313" key="3">
    <source>
        <dbReference type="Proteomes" id="UP000253501"/>
    </source>
</evidence>
<dbReference type="InterPro" id="IPR052158">
    <property type="entry name" value="INH-QAR"/>
</dbReference>
<feature type="domain" description="DJ-1/PfpI" evidence="1">
    <location>
        <begin position="80"/>
        <end position="210"/>
    </location>
</feature>
<dbReference type="Proteomes" id="UP000253501">
    <property type="component" value="Unassembled WGS sequence"/>
</dbReference>
<proteinExistence type="predicted"/>
<dbReference type="CDD" id="cd03139">
    <property type="entry name" value="GATase1_PfpI_2"/>
    <property type="match status" value="1"/>
</dbReference>
<dbReference type="EMBL" id="QDHA01000013">
    <property type="protein sequence ID" value="RCJ09393.1"/>
    <property type="molecule type" value="Genomic_DNA"/>
</dbReference>
<sequence length="266" mass="28248">MAENEVSMALLPAPTCLTFGCEAAQMWVGSTSRKTDMAYSDDPDYRPTIGILLYPGYTLLDLAGPQIAIGNQGNTLLFWKDMNPVRGDNGPELVPTTTFAEYDGNIDVLLVPGGFGVEDAMSDPEIIGFLQRAAKTARVVSAACTGTLLLAAAGLLDGRKATTHWFAYEAIERNFPKIELVRNARVVTDGNVFTSGGVTAGIELGIRLLAEAKGDRVAATTELAMCYDPEPPFGTGSPSKAGPDLLKAAIKYAQKIGTEKLWLAAA</sequence>
<protein>
    <submittedName>
        <fullName evidence="2">DJ-1/PfpI family protein</fullName>
    </submittedName>
</protein>
<accession>A0A367PP80</accession>